<dbReference type="OrthoDB" id="9765462at2"/>
<dbReference type="InterPro" id="IPR050138">
    <property type="entry name" value="DHOase/Allantoinase_Hydrolase"/>
</dbReference>
<feature type="modified residue" description="N6-carboxylysine" evidence="9">
    <location>
        <position position="149"/>
    </location>
</feature>
<dbReference type="Gene3D" id="3.20.20.140">
    <property type="entry name" value="Metal-dependent hydrolases"/>
    <property type="match status" value="1"/>
</dbReference>
<dbReference type="InterPro" id="IPR006680">
    <property type="entry name" value="Amidohydro-rel"/>
</dbReference>
<dbReference type="GO" id="GO:0006145">
    <property type="term" value="P:purine nucleobase catabolic process"/>
    <property type="evidence" value="ECO:0007669"/>
    <property type="project" value="TreeGrafter"/>
</dbReference>
<evidence type="ECO:0000256" key="2">
    <source>
        <dbReference type="ARBA" id="ARBA00008829"/>
    </source>
</evidence>
<dbReference type="GO" id="GO:0004038">
    <property type="term" value="F:allantoinase activity"/>
    <property type="evidence" value="ECO:0007669"/>
    <property type="project" value="UniProtKB-UniRule"/>
</dbReference>
<dbReference type="GO" id="GO:0008270">
    <property type="term" value="F:zinc ion binding"/>
    <property type="evidence" value="ECO:0007669"/>
    <property type="project" value="InterPro"/>
</dbReference>
<gene>
    <name evidence="9" type="primary">allB</name>
    <name evidence="11" type="ORF">SY83_16750</name>
</gene>
<reference evidence="11 12" key="1">
    <citation type="submission" date="2015-01" db="EMBL/GenBank/DDBJ databases">
        <title>Paenibacillus swuensis/DY6/whole genome sequencing.</title>
        <authorList>
            <person name="Kim M.K."/>
            <person name="Srinivasan S."/>
            <person name="Lee J.-J."/>
        </authorList>
    </citation>
    <scope>NUCLEOTIDE SEQUENCE [LARGE SCALE GENOMIC DNA]</scope>
    <source>
        <strain evidence="11 12">DY6</strain>
    </source>
</reference>
<dbReference type="Pfam" id="PF01979">
    <property type="entry name" value="Amidohydro_1"/>
    <property type="match status" value="1"/>
</dbReference>
<dbReference type="FunFam" id="3.20.20.140:FF:000174">
    <property type="entry name" value="Dihydropyrimidinase-related protein 2"/>
    <property type="match status" value="1"/>
</dbReference>
<keyword evidence="8 9" id="KW-0862">Zinc</keyword>
<evidence type="ECO:0000256" key="3">
    <source>
        <dbReference type="ARBA" id="ARBA00010286"/>
    </source>
</evidence>
<feature type="domain" description="Amidohydrolase-related" evidence="10">
    <location>
        <begin position="53"/>
        <end position="403"/>
    </location>
</feature>
<organism evidence="11 12">
    <name type="scientific">Paenibacillus swuensis</name>
    <dbReference type="NCBI Taxonomy" id="1178515"/>
    <lineage>
        <taxon>Bacteria</taxon>
        <taxon>Bacillati</taxon>
        <taxon>Bacillota</taxon>
        <taxon>Bacilli</taxon>
        <taxon>Bacillales</taxon>
        <taxon>Paenibacillaceae</taxon>
        <taxon>Paenibacillus</taxon>
    </lineage>
</organism>
<comment type="similarity">
    <text evidence="9">Belongs to the metallo-dependent hydrolases superfamily. Allantoinase family.</text>
</comment>
<dbReference type="UniPathway" id="UPA00395">
    <property type="reaction ID" value="UER00653"/>
</dbReference>
<feature type="binding site" evidence="9">
    <location>
        <position position="188"/>
    </location>
    <ligand>
        <name>Zn(2+)</name>
        <dbReference type="ChEBI" id="CHEBI:29105"/>
        <label>2</label>
    </ligand>
</feature>
<dbReference type="GO" id="GO:0000256">
    <property type="term" value="P:allantoin catabolic process"/>
    <property type="evidence" value="ECO:0007669"/>
    <property type="project" value="UniProtKB-UniRule"/>
</dbReference>
<comment type="PTM">
    <text evidence="9">Carboxylation allows a single lysine to coordinate two zinc ions.</text>
</comment>
<dbReference type="EMBL" id="CP011388">
    <property type="protein sequence ID" value="ANE47658.1"/>
    <property type="molecule type" value="Genomic_DNA"/>
</dbReference>
<keyword evidence="5 9" id="KW-0659">Purine metabolism</keyword>
<sequence>MGEPFDLIIQGGTVVLPERVAKLDIGIRHGKIAEISESLVGTVSEVLDATDKLVMAGLIDMHVHLNEPGFGHWEGFETGSAALAAGGCTFYADMPLNGNPATVSTDALKLKAELASGKSAVDYTFWGGLVPDNLDALKPLAEAGVFAFKAFMSEPGGEGEERLRRADDWTLYQGMKRIAAFGGILALHAESDSITARLAEAAVAEGRMTAADFAASRPIVAETEAVNRALYFARETGCALHFVHISSSQAVDLIDAAKAEGLDVTLETCPHYLVLTETDMGRIGPAAKCAPPLRSGDAQEALWEQLSNGRIDMITSDHSPCPESLKNKTGQTFMEAWGGISGAQNTMELMIGEGHVRKGIPLTELSAMLSSSPATRFGFGDMKGRIALGFDADLVIIDPSNRYVLNREHLYQKHKHNPYLGREMLCRVVRTISRGVTVYSMEEGLKHSGAGQWAPKTTKRRDPL</sequence>
<dbReference type="InterPro" id="IPR032466">
    <property type="entry name" value="Metal_Hydrolase"/>
</dbReference>
<feature type="binding site" evidence="9">
    <location>
        <position position="317"/>
    </location>
    <ligand>
        <name>Zn(2+)</name>
        <dbReference type="ChEBI" id="CHEBI:29105"/>
        <label>1</label>
    </ligand>
</feature>
<evidence type="ECO:0000313" key="11">
    <source>
        <dbReference type="EMBL" id="ANE47658.1"/>
    </source>
</evidence>
<dbReference type="GO" id="GO:0005737">
    <property type="term" value="C:cytoplasm"/>
    <property type="evidence" value="ECO:0007669"/>
    <property type="project" value="TreeGrafter"/>
</dbReference>
<dbReference type="InterPro" id="IPR011059">
    <property type="entry name" value="Metal-dep_hydrolase_composite"/>
</dbReference>
<feature type="binding site" evidence="9">
    <location>
        <position position="64"/>
    </location>
    <ligand>
        <name>Zn(2+)</name>
        <dbReference type="ChEBI" id="CHEBI:29105"/>
        <label>1</label>
    </ligand>
</feature>
<dbReference type="Gene3D" id="2.30.40.10">
    <property type="entry name" value="Urease, subunit C, domain 1"/>
    <property type="match status" value="1"/>
</dbReference>
<dbReference type="InterPro" id="IPR002195">
    <property type="entry name" value="Dihydroorotase_CS"/>
</dbReference>
<evidence type="ECO:0000256" key="1">
    <source>
        <dbReference type="ARBA" id="ARBA00002368"/>
    </source>
</evidence>
<comment type="pathway">
    <text evidence="9">Nitrogen metabolism; (S)-allantoin degradation; allantoate from (S)-allantoin: step 1/1.</text>
</comment>
<dbReference type="PROSITE" id="PS00482">
    <property type="entry name" value="DIHYDROOROTASE_1"/>
    <property type="match status" value="1"/>
</dbReference>
<comment type="similarity">
    <text evidence="2">Belongs to the metallo-dependent hydrolases superfamily. Hydantoinase/dihydropyrimidinase family.</text>
</comment>
<feature type="binding site" evidence="9">
    <location>
        <position position="62"/>
    </location>
    <ligand>
        <name>Zn(2+)</name>
        <dbReference type="ChEBI" id="CHEBI:29105"/>
        <label>1</label>
    </ligand>
</feature>
<keyword evidence="7 9" id="KW-0378">Hydrolase</keyword>
<dbReference type="RefSeq" id="WP_068608574.1">
    <property type="nucleotide sequence ID" value="NZ_CP011388.1"/>
</dbReference>
<evidence type="ECO:0000256" key="7">
    <source>
        <dbReference type="ARBA" id="ARBA00022801"/>
    </source>
</evidence>
<dbReference type="STRING" id="1178515.SY83_16750"/>
<evidence type="ECO:0000256" key="4">
    <source>
        <dbReference type="ARBA" id="ARBA00011881"/>
    </source>
</evidence>
<evidence type="ECO:0000256" key="5">
    <source>
        <dbReference type="ARBA" id="ARBA00022631"/>
    </source>
</evidence>
<dbReference type="InterPro" id="IPR017593">
    <property type="entry name" value="Allantoinase"/>
</dbReference>
<keyword evidence="6 9" id="KW-0479">Metal-binding</keyword>
<dbReference type="PATRIC" id="fig|1178515.4.peg.3367"/>
<keyword evidence="12" id="KW-1185">Reference proteome</keyword>
<proteinExistence type="inferred from homology"/>
<comment type="function">
    <text evidence="1">Catalyzes the reversible cyclization of carbamoyl aspartate to dihydroorotate.</text>
</comment>
<dbReference type="GO" id="GO:0050897">
    <property type="term" value="F:cobalt ion binding"/>
    <property type="evidence" value="ECO:0007669"/>
    <property type="project" value="InterPro"/>
</dbReference>
<feature type="binding site" evidence="9">
    <location>
        <position position="244"/>
    </location>
    <ligand>
        <name>Zn(2+)</name>
        <dbReference type="ChEBI" id="CHEBI:29105"/>
        <label>2</label>
    </ligand>
</feature>
<dbReference type="AlphaFoldDB" id="A0A172TKU2"/>
<evidence type="ECO:0000256" key="9">
    <source>
        <dbReference type="HAMAP-Rule" id="MF_01645"/>
    </source>
</evidence>
<dbReference type="KEGG" id="pswu:SY83_16750"/>
<dbReference type="PANTHER" id="PTHR43668:SF4">
    <property type="entry name" value="ALLANTOINASE"/>
    <property type="match status" value="1"/>
</dbReference>
<dbReference type="Proteomes" id="UP000076927">
    <property type="component" value="Chromosome"/>
</dbReference>
<accession>A0A172TKU2</accession>
<comment type="similarity">
    <text evidence="3">Belongs to the metallo-dependent hydrolases superfamily. DHOase family. Class I DHOase subfamily.</text>
</comment>
<feature type="binding site" description="via carbamate group" evidence="9">
    <location>
        <position position="149"/>
    </location>
    <ligand>
        <name>Zn(2+)</name>
        <dbReference type="ChEBI" id="CHEBI:29105"/>
        <label>2</label>
    </ligand>
</feature>
<comment type="subunit">
    <text evidence="4 9">Homotetramer.</text>
</comment>
<dbReference type="SUPFAM" id="SSF51338">
    <property type="entry name" value="Composite domain of metallo-dependent hydrolases"/>
    <property type="match status" value="1"/>
</dbReference>
<dbReference type="SUPFAM" id="SSF51556">
    <property type="entry name" value="Metallo-dependent hydrolases"/>
    <property type="match status" value="1"/>
</dbReference>
<dbReference type="HAMAP" id="MF_01645">
    <property type="entry name" value="Hydantoinase"/>
    <property type="match status" value="1"/>
</dbReference>
<evidence type="ECO:0000313" key="12">
    <source>
        <dbReference type="Proteomes" id="UP000076927"/>
    </source>
</evidence>
<comment type="catalytic activity">
    <reaction evidence="9">
        <text>(S)-allantoin + H2O = allantoate + H(+)</text>
        <dbReference type="Rhea" id="RHEA:17029"/>
        <dbReference type="ChEBI" id="CHEBI:15377"/>
        <dbReference type="ChEBI" id="CHEBI:15378"/>
        <dbReference type="ChEBI" id="CHEBI:15678"/>
        <dbReference type="ChEBI" id="CHEBI:17536"/>
        <dbReference type="EC" id="3.5.2.5"/>
    </reaction>
</comment>
<evidence type="ECO:0000256" key="8">
    <source>
        <dbReference type="ARBA" id="ARBA00022833"/>
    </source>
</evidence>
<feature type="binding site" description="via carbamate group" evidence="9">
    <location>
        <position position="149"/>
    </location>
    <ligand>
        <name>Zn(2+)</name>
        <dbReference type="ChEBI" id="CHEBI:29105"/>
        <label>1</label>
    </ligand>
</feature>
<dbReference type="PANTHER" id="PTHR43668">
    <property type="entry name" value="ALLANTOINASE"/>
    <property type="match status" value="1"/>
</dbReference>
<name>A0A172TKU2_9BACL</name>
<dbReference type="InterPro" id="IPR047604">
    <property type="entry name" value="Allantoinase_bact"/>
</dbReference>
<dbReference type="NCBIfam" id="TIGR03178">
    <property type="entry name" value="allantoinase"/>
    <property type="match status" value="1"/>
</dbReference>
<comment type="function">
    <text evidence="9">Catalyzes the conversion of allantoin (5-ureidohydantoin) to allantoic acid by hydrolytic cleavage of the five-member hydantoin ring.</text>
</comment>
<comment type="cofactor">
    <cofactor evidence="9">
        <name>Zn(2+)</name>
        <dbReference type="ChEBI" id="CHEBI:29105"/>
    </cofactor>
    <text evidence="9">Binds 2 Zn(2+) ions per subunit.</text>
</comment>
<protein>
    <recommendedName>
        <fullName evidence="9">Allantoinase</fullName>
        <ecNumber evidence="9">3.5.2.5</ecNumber>
    </recommendedName>
    <alternativeName>
        <fullName evidence="9">Allantoin-utilizing enzyme</fullName>
    </alternativeName>
</protein>
<evidence type="ECO:0000259" key="10">
    <source>
        <dbReference type="Pfam" id="PF01979"/>
    </source>
</evidence>
<evidence type="ECO:0000256" key="6">
    <source>
        <dbReference type="ARBA" id="ARBA00022723"/>
    </source>
</evidence>
<dbReference type="EC" id="3.5.2.5" evidence="9"/>